<organism evidence="1 2">
    <name type="scientific">Populus alba</name>
    <name type="common">White poplar</name>
    <dbReference type="NCBI Taxonomy" id="43335"/>
    <lineage>
        <taxon>Eukaryota</taxon>
        <taxon>Viridiplantae</taxon>
        <taxon>Streptophyta</taxon>
        <taxon>Embryophyta</taxon>
        <taxon>Tracheophyta</taxon>
        <taxon>Spermatophyta</taxon>
        <taxon>Magnoliopsida</taxon>
        <taxon>eudicotyledons</taxon>
        <taxon>Gunneridae</taxon>
        <taxon>Pentapetalae</taxon>
        <taxon>rosids</taxon>
        <taxon>fabids</taxon>
        <taxon>Malpighiales</taxon>
        <taxon>Salicaceae</taxon>
        <taxon>Saliceae</taxon>
        <taxon>Populus</taxon>
    </lineage>
</organism>
<dbReference type="Proteomes" id="UP000309997">
    <property type="component" value="Unassembled WGS sequence"/>
</dbReference>
<evidence type="ECO:0000313" key="2">
    <source>
        <dbReference type="Proteomes" id="UP000309997"/>
    </source>
</evidence>
<comment type="caution">
    <text evidence="1">The sequence shown here is derived from an EMBL/GenBank/DDBJ whole genome shotgun (WGS) entry which is preliminary data.</text>
</comment>
<gene>
    <name evidence="1" type="ORF">D5086_022509</name>
</gene>
<name>A0ACC4BFS8_POPAL</name>
<reference evidence="1 2" key="1">
    <citation type="journal article" date="2024" name="Plant Biotechnol. J.">
        <title>Genome and CRISPR/Cas9 system of a widespread forest tree (Populus alba) in the world.</title>
        <authorList>
            <person name="Liu Y.J."/>
            <person name="Jiang P.F."/>
            <person name="Han X.M."/>
            <person name="Li X.Y."/>
            <person name="Wang H.M."/>
            <person name="Wang Y.J."/>
            <person name="Wang X.X."/>
            <person name="Zeng Q.Y."/>
        </authorList>
    </citation>
    <scope>NUCLEOTIDE SEQUENCE [LARGE SCALE GENOMIC DNA]</scope>
    <source>
        <strain evidence="2">cv. PAL-ZL1</strain>
    </source>
</reference>
<protein>
    <submittedName>
        <fullName evidence="1">Uncharacterized protein</fullName>
    </submittedName>
</protein>
<sequence length="854" mass="94201">MRNGCFLIPFTVILWSSFVATLVADRVTSITTDQDALLALKDHIVNDPQNLLTTNWTATTSVCDWVGVTCGTRHRRVRALKLSDMDLTGTIPPHLGNLSFLLFASFYNNSFRGSVPDELAKLRRLEYFNLENNYFGGEIPSWFGSFTRLHMLSLANNSFTGAIPPSLFHLSELDALDLSNNDLQGHIPGEIGKLPKLRILYLSHTGLSGSIPSAVFNISSLQVIVLTGNMLSGSLPSANVTMSSLRILDFGSNNLTGSLPSNLFNNLPNLEGLYLSRNLFHGQIPAALFGCKQLKDLSLSHNNFEGKIHKDIRNLTVLEQLYLGYNKFNGSIPEGIGNLSNLVQLSLQDNDLKGTIPTTIGRLRKLQSLSFSGNNLEGSAPSDLCDIESLAFLYLGENKLVGSIPSCLGNVSSLRELSMGANNLTSTIPSTLWRLKDIQLLQLSSNSLSGSLPLDISNLKVVRHLDISGNQLSGEIPSSIGDLNDLAYLSFSNNRLQGPISRSFGDMVSLEFLDLSRNNLSGEIPKDMEKLTYLKYFNVSFNGLQGEIPGGGPFKKFSARSFLGNEALCGSPQMQVQPCKTRGRHQSKKATANVFKYILPAIGAVVMATAFTVLYVMRGRRNEKQKQGDFPDLATWRRVSFQELERATDGFDEVNLLGTGSFGSVYKGLFSDGVNVAVKVFHSQLEGAFKSFDVECEVLRSIRHRNLVKIITSCCNIDFKALVLEFMPNWSLEKWLYSHNYFLDLLQRLNIMIDVALALEYLHHGNATLVVHCDLKPSNILLDENMVAHVSDFGISKLLGEGHSITQTMTLATVGYMAPEQPEERIDIEDALTALKKIKAKFLKDSRGIGTSYI</sequence>
<proteinExistence type="predicted"/>
<dbReference type="EMBL" id="RCHU02000011">
    <property type="protein sequence ID" value="KAL3577226.1"/>
    <property type="molecule type" value="Genomic_DNA"/>
</dbReference>
<keyword evidence="2" id="KW-1185">Reference proteome</keyword>
<evidence type="ECO:0000313" key="1">
    <source>
        <dbReference type="EMBL" id="KAL3577226.1"/>
    </source>
</evidence>
<accession>A0ACC4BFS8</accession>